<dbReference type="AlphaFoldDB" id="A0A382ZI75"/>
<dbReference type="InterPro" id="IPR035985">
    <property type="entry name" value="Ubiquitin-activating_enz"/>
</dbReference>
<feature type="domain" description="THIF-type NAD/FAD binding fold" evidence="1">
    <location>
        <begin position="6"/>
        <end position="132"/>
    </location>
</feature>
<dbReference type="EMBL" id="UINC01184168">
    <property type="protein sequence ID" value="SVD95256.1"/>
    <property type="molecule type" value="Genomic_DNA"/>
</dbReference>
<evidence type="ECO:0000259" key="1">
    <source>
        <dbReference type="Pfam" id="PF00899"/>
    </source>
</evidence>
<organism evidence="2">
    <name type="scientific">marine metagenome</name>
    <dbReference type="NCBI Taxonomy" id="408172"/>
    <lineage>
        <taxon>unclassified sequences</taxon>
        <taxon>metagenomes</taxon>
        <taxon>ecological metagenomes</taxon>
    </lineage>
</organism>
<name>A0A382ZI75_9ZZZZ</name>
<gene>
    <name evidence="2" type="ORF">METZ01_LOCUS448110</name>
</gene>
<dbReference type="Gene3D" id="3.40.50.720">
    <property type="entry name" value="NAD(P)-binding Rossmann-like Domain"/>
    <property type="match status" value="1"/>
</dbReference>
<dbReference type="Pfam" id="PF00899">
    <property type="entry name" value="ThiF"/>
    <property type="match status" value="1"/>
</dbReference>
<dbReference type="InterPro" id="IPR000594">
    <property type="entry name" value="ThiF_NAD_FAD-bd"/>
</dbReference>
<sequence>EDRYLDESNGQELLKDADVIIDATDNIKTRQVIDHISKTARIPMVYGGLYRFEGQVAVLNHNGGPGYEDIFTPDPAGGDTCAEAGVLGMLPAIIGNIQALEAVKIIIGIKPNLSGKLLLYDGITHETNTINVGANT</sequence>
<protein>
    <recommendedName>
        <fullName evidence="1">THIF-type NAD/FAD binding fold domain-containing protein</fullName>
    </recommendedName>
</protein>
<evidence type="ECO:0000313" key="2">
    <source>
        <dbReference type="EMBL" id="SVD95256.1"/>
    </source>
</evidence>
<accession>A0A382ZI75</accession>
<dbReference type="SUPFAM" id="SSF69572">
    <property type="entry name" value="Activating enzymes of the ubiquitin-like proteins"/>
    <property type="match status" value="1"/>
</dbReference>
<reference evidence="2" key="1">
    <citation type="submission" date="2018-05" db="EMBL/GenBank/DDBJ databases">
        <authorList>
            <person name="Lanie J.A."/>
            <person name="Ng W.-L."/>
            <person name="Kazmierczak K.M."/>
            <person name="Andrzejewski T.M."/>
            <person name="Davidsen T.M."/>
            <person name="Wayne K.J."/>
            <person name="Tettelin H."/>
            <person name="Glass J.I."/>
            <person name="Rusch D."/>
            <person name="Podicherti R."/>
            <person name="Tsui H.-C.T."/>
            <person name="Winkler M.E."/>
        </authorList>
    </citation>
    <scope>NUCLEOTIDE SEQUENCE</scope>
</reference>
<proteinExistence type="predicted"/>
<dbReference type="GO" id="GO:0008641">
    <property type="term" value="F:ubiquitin-like modifier activating enzyme activity"/>
    <property type="evidence" value="ECO:0007669"/>
    <property type="project" value="InterPro"/>
</dbReference>
<feature type="non-terminal residue" evidence="2">
    <location>
        <position position="1"/>
    </location>
</feature>